<comment type="catalytic activity">
    <reaction evidence="7">
        <text>a 3beta-hydroxysteroid + NADP(+) = a 3-oxosteroid + NADPH + H(+)</text>
        <dbReference type="Rhea" id="RHEA:34787"/>
        <dbReference type="ChEBI" id="CHEBI:15378"/>
        <dbReference type="ChEBI" id="CHEBI:36836"/>
        <dbReference type="ChEBI" id="CHEBI:47788"/>
        <dbReference type="ChEBI" id="CHEBI:57783"/>
        <dbReference type="ChEBI" id="CHEBI:58349"/>
        <dbReference type="EC" id="1.1.1.270"/>
    </reaction>
</comment>
<dbReference type="GO" id="GO:0004303">
    <property type="term" value="F:estradiol 17-beta-dehydrogenase [NAD(P)+] activity"/>
    <property type="evidence" value="ECO:0007669"/>
    <property type="project" value="UniProtKB-EC"/>
</dbReference>
<name>H2YXV9_CIOSA</name>
<evidence type="ECO:0000256" key="7">
    <source>
        <dbReference type="ARBA" id="ARBA00052853"/>
    </source>
</evidence>
<dbReference type="GeneTree" id="ENSGT00840000129887"/>
<comment type="function">
    <text evidence="8">Catalyzes the conversion of the 17-keto group of estrone, 4- and 5-androstenes and 5-alpha-androstanes into their 17-beta-hydroxyl metabolites and the conversion of the 3-keto group of 3-, 3,17- and 3,20- diketosteroids into their 3-hydroxyl metabolites. Exhibits reductive 3-beta-hydroxysteroid dehydrogenase activity toward 5-beta-androstanes, 5-beta-pregnanes, 4-pregnenes and bile acids. May also reduce endogenous and exogenous alpha-dicarbonyl compounds and xenobiotic alicyclic ketones.</text>
</comment>
<dbReference type="PANTHER" id="PTHR43115">
    <property type="entry name" value="DEHYDROGENASE/REDUCTASE SDR FAMILY MEMBER 11"/>
    <property type="match status" value="1"/>
</dbReference>
<evidence type="ECO:0000256" key="12">
    <source>
        <dbReference type="ARBA" id="ARBA00078009"/>
    </source>
</evidence>
<proteinExistence type="inferred from homology"/>
<evidence type="ECO:0000256" key="8">
    <source>
        <dbReference type="ARBA" id="ARBA00054702"/>
    </source>
</evidence>
<sequence>NMDKWSGKVAVVTGASVGIGEAIVEKLVGHGMKVVGCARNEEKLKQIALKVNGKGPGEMFPFKCDVTNETCILEMFQYVKKTFGSMHVMVNNAGLAFEAPVTSGKTQEWKTMLDTNVLGLSICTREAVQLMRESAVDNGHIINIGSVAGHKVCYMSMYTGTKFAVRALTEGLRLELREAKSHIRSTSVSPGYVATEFAYRLYSGEPERADRLYNQMECLKAGDVADTVVYALSAPPHVDINDIIIRPVEQLV</sequence>
<dbReference type="FunCoup" id="H2YXV9">
    <property type="interactions" value="4"/>
</dbReference>
<dbReference type="PANTHER" id="PTHR43115:SF4">
    <property type="entry name" value="DEHYDROGENASE_REDUCTASE SDR FAMILY MEMBER 11"/>
    <property type="match status" value="1"/>
</dbReference>
<evidence type="ECO:0000256" key="9">
    <source>
        <dbReference type="ARBA" id="ARBA00069606"/>
    </source>
</evidence>
<dbReference type="InterPro" id="IPR036291">
    <property type="entry name" value="NAD(P)-bd_dom_sf"/>
</dbReference>
<comment type="similarity">
    <text evidence="1 14">Belongs to the short-chain dehydrogenases/reductases (SDR) family.</text>
</comment>
<protein>
    <recommendedName>
        <fullName evidence="9">Dehydrogenase/reductase SDR family member 11</fullName>
        <ecNumber evidence="3">1.1.1.270</ecNumber>
    </recommendedName>
    <alternativeName>
        <fullName evidence="10">17-beta-hydroxysteroid dehydrogenase</fullName>
    </alternativeName>
    <alternativeName>
        <fullName evidence="11">3-beta-hydroxysteroid 3-dehydrogenase</fullName>
    </alternativeName>
    <alternativeName>
        <fullName evidence="13">Estradiol 17-beta-dehydrogenase</fullName>
    </alternativeName>
    <alternativeName>
        <fullName evidence="12">Short-chain dehydrogenase/reductase family 24C member 1</fullName>
    </alternativeName>
</protein>
<evidence type="ECO:0000256" key="14">
    <source>
        <dbReference type="RuleBase" id="RU000363"/>
    </source>
</evidence>
<dbReference type="GO" id="GO:0000253">
    <property type="term" value="F:3-beta-hydroxysteroid 3-dehydrogenase (NADP+) activity"/>
    <property type="evidence" value="ECO:0007669"/>
    <property type="project" value="UniProtKB-EC"/>
</dbReference>
<reference evidence="16" key="1">
    <citation type="submission" date="2003-08" db="EMBL/GenBank/DDBJ databases">
        <authorList>
            <person name="Birren B."/>
            <person name="Nusbaum C."/>
            <person name="Abebe A."/>
            <person name="Abouelleil A."/>
            <person name="Adekoya E."/>
            <person name="Ait-zahra M."/>
            <person name="Allen N."/>
            <person name="Allen T."/>
            <person name="An P."/>
            <person name="Anderson M."/>
            <person name="Anderson S."/>
            <person name="Arachchi H."/>
            <person name="Armbruster J."/>
            <person name="Bachantsang P."/>
            <person name="Baldwin J."/>
            <person name="Barry A."/>
            <person name="Bayul T."/>
            <person name="Blitshsteyn B."/>
            <person name="Bloom T."/>
            <person name="Blye J."/>
            <person name="Boguslavskiy L."/>
            <person name="Borowsky M."/>
            <person name="Boukhgalter B."/>
            <person name="Brunache A."/>
            <person name="Butler J."/>
            <person name="Calixte N."/>
            <person name="Calvo S."/>
            <person name="Camarata J."/>
            <person name="Campo K."/>
            <person name="Chang J."/>
            <person name="Cheshatsang Y."/>
            <person name="Citroen M."/>
            <person name="Collymore A."/>
            <person name="Considine T."/>
            <person name="Cook A."/>
            <person name="Cooke P."/>
            <person name="Corum B."/>
            <person name="Cuomo C."/>
            <person name="David R."/>
            <person name="Dawoe T."/>
            <person name="Degray S."/>
            <person name="Dodge S."/>
            <person name="Dooley K."/>
            <person name="Dorje P."/>
            <person name="Dorjee K."/>
            <person name="Dorris L."/>
            <person name="Duffey N."/>
            <person name="Dupes A."/>
            <person name="Elkins T."/>
            <person name="Engels R."/>
            <person name="Erickson J."/>
            <person name="Farina A."/>
            <person name="Faro S."/>
            <person name="Ferreira P."/>
            <person name="Fischer H."/>
            <person name="Fitzgerald M."/>
            <person name="Foley K."/>
            <person name="Gage D."/>
            <person name="Galagan J."/>
            <person name="Gearin G."/>
            <person name="Gnerre S."/>
            <person name="Gnirke A."/>
            <person name="Goyette A."/>
            <person name="Graham J."/>
            <person name="Grandbois E."/>
            <person name="Gyaltsen K."/>
            <person name="Hafez N."/>
            <person name="Hagopian D."/>
            <person name="Hagos B."/>
            <person name="Hall J."/>
            <person name="Hatcher B."/>
            <person name="Heller A."/>
            <person name="Higgins H."/>
            <person name="Honan T."/>
            <person name="Horn A."/>
            <person name="Houde N."/>
            <person name="Hughes L."/>
            <person name="Hulme W."/>
            <person name="Husby E."/>
            <person name="Iliev I."/>
            <person name="Jaffe D."/>
            <person name="Jones C."/>
            <person name="Kamal M."/>
            <person name="Kamat A."/>
            <person name="Kamvysselis M."/>
            <person name="Karlsson E."/>
            <person name="Kells C."/>
            <person name="Kieu A."/>
            <person name="Kisner P."/>
            <person name="Kodira C."/>
            <person name="Kulbokas E."/>
            <person name="Labutti K."/>
            <person name="Lama D."/>
            <person name="Landers T."/>
            <person name="Leger J."/>
            <person name="Levine S."/>
            <person name="Lewis D."/>
            <person name="Lewis T."/>
            <person name="Lindblad-toh K."/>
            <person name="Liu X."/>
            <person name="Lokyitsang T."/>
            <person name="Lokyitsang Y."/>
            <person name="Lucien O."/>
            <person name="Lui A."/>
            <person name="Ma L.J."/>
            <person name="Mabbitt R."/>
            <person name="Macdonald J."/>
            <person name="Maclean C."/>
            <person name="Major J."/>
            <person name="Manning J."/>
            <person name="Marabella R."/>
            <person name="Maru K."/>
            <person name="Matthews C."/>
            <person name="Mauceli E."/>
            <person name="Mccarthy M."/>
            <person name="Mcdonough S."/>
            <person name="Mcghee T."/>
            <person name="Meldrim J."/>
            <person name="Meneus L."/>
            <person name="Mesirov J."/>
            <person name="Mihalev A."/>
            <person name="Mihova T."/>
            <person name="Mikkelsen T."/>
            <person name="Mlenga V."/>
            <person name="Moru K."/>
            <person name="Mozes J."/>
            <person name="Mulrain L."/>
            <person name="Munson G."/>
            <person name="Naylor J."/>
            <person name="Newes C."/>
            <person name="Nguyen C."/>
            <person name="Nguyen N."/>
            <person name="Nguyen T."/>
            <person name="Nicol R."/>
            <person name="Nielsen C."/>
            <person name="Nizzari M."/>
            <person name="Norbu C."/>
            <person name="Norbu N."/>
            <person name="O'donnell P."/>
            <person name="Okoawo O."/>
            <person name="O'leary S."/>
            <person name="Omotosho B."/>
            <person name="O'neill K."/>
            <person name="Osman S."/>
            <person name="Parker S."/>
            <person name="Perrin D."/>
            <person name="Phunkhang P."/>
            <person name="Piqani B."/>
            <person name="Purcell S."/>
            <person name="Rachupka T."/>
            <person name="Ramasamy U."/>
            <person name="Rameau R."/>
            <person name="Ray V."/>
            <person name="Raymond C."/>
            <person name="Retta R."/>
            <person name="Richardson S."/>
            <person name="Rise C."/>
            <person name="Rodriguez J."/>
            <person name="Rogers J."/>
            <person name="Rogov P."/>
            <person name="Rutman M."/>
            <person name="Schupbach R."/>
            <person name="Seaman C."/>
            <person name="Settipalli S."/>
            <person name="Sharpe T."/>
            <person name="Sheridan J."/>
            <person name="Sherpa N."/>
            <person name="Shi J."/>
            <person name="Smirnov S."/>
            <person name="Smith C."/>
            <person name="Sougnez C."/>
            <person name="Spencer B."/>
            <person name="Stalker J."/>
            <person name="Stange-thomann N."/>
            <person name="Stavropoulos S."/>
            <person name="Stetson K."/>
            <person name="Stone C."/>
            <person name="Stone S."/>
            <person name="Stubbs M."/>
            <person name="Talamas J."/>
            <person name="Tchuinga P."/>
            <person name="Tenzing P."/>
            <person name="Tesfaye S."/>
            <person name="Theodore J."/>
            <person name="Thoulutsang Y."/>
            <person name="Topham K."/>
            <person name="Towey S."/>
            <person name="Tsamla T."/>
            <person name="Tsomo N."/>
            <person name="Vallee D."/>
            <person name="Vassiliev H."/>
            <person name="Venkataraman V."/>
            <person name="Vinson J."/>
            <person name="Vo A."/>
            <person name="Wade C."/>
            <person name="Wang S."/>
            <person name="Wangchuk T."/>
            <person name="Wangdi T."/>
            <person name="Whittaker C."/>
            <person name="Wilkinson J."/>
            <person name="Wu Y."/>
            <person name="Wyman D."/>
            <person name="Yadav S."/>
            <person name="Yang S."/>
            <person name="Yang X."/>
            <person name="Yeager S."/>
            <person name="Yee E."/>
            <person name="Young G."/>
            <person name="Zainoun J."/>
            <person name="Zembeck L."/>
            <person name="Zimmer A."/>
            <person name="Zody M."/>
            <person name="Lander E."/>
        </authorList>
    </citation>
    <scope>NUCLEOTIDE SEQUENCE [LARGE SCALE GENOMIC DNA]</scope>
</reference>
<evidence type="ECO:0000256" key="6">
    <source>
        <dbReference type="ARBA" id="ARBA00048906"/>
    </source>
</evidence>
<organism evidence="15 16">
    <name type="scientific">Ciona savignyi</name>
    <name type="common">Pacific transparent sea squirt</name>
    <dbReference type="NCBI Taxonomy" id="51511"/>
    <lineage>
        <taxon>Eukaryota</taxon>
        <taxon>Metazoa</taxon>
        <taxon>Chordata</taxon>
        <taxon>Tunicata</taxon>
        <taxon>Ascidiacea</taxon>
        <taxon>Phlebobranchia</taxon>
        <taxon>Cionidae</taxon>
        <taxon>Ciona</taxon>
    </lineage>
</organism>
<dbReference type="EC" id="1.1.1.270" evidence="3"/>
<dbReference type="STRING" id="51511.ENSCSAVP00000010170"/>
<evidence type="ECO:0000256" key="10">
    <source>
        <dbReference type="ARBA" id="ARBA00075978"/>
    </source>
</evidence>
<keyword evidence="16" id="KW-1185">Reference proteome</keyword>
<dbReference type="eggNOG" id="KOG1205">
    <property type="taxonomic scope" value="Eukaryota"/>
</dbReference>
<comment type="catalytic activity">
    <reaction evidence="6">
        <text>17beta-estradiol + NADP(+) = estrone + NADPH + H(+)</text>
        <dbReference type="Rhea" id="RHEA:24616"/>
        <dbReference type="ChEBI" id="CHEBI:15378"/>
        <dbReference type="ChEBI" id="CHEBI:16469"/>
        <dbReference type="ChEBI" id="CHEBI:17263"/>
        <dbReference type="ChEBI" id="CHEBI:57783"/>
        <dbReference type="ChEBI" id="CHEBI:58349"/>
        <dbReference type="EC" id="1.1.1.62"/>
    </reaction>
</comment>
<dbReference type="SUPFAM" id="SSF51735">
    <property type="entry name" value="NAD(P)-binding Rossmann-fold domains"/>
    <property type="match status" value="1"/>
</dbReference>
<evidence type="ECO:0000256" key="13">
    <source>
        <dbReference type="ARBA" id="ARBA00078574"/>
    </source>
</evidence>
<evidence type="ECO:0000256" key="5">
    <source>
        <dbReference type="ARBA" id="ARBA00048022"/>
    </source>
</evidence>
<dbReference type="PRINTS" id="PR00081">
    <property type="entry name" value="GDHRDH"/>
</dbReference>
<dbReference type="Gene3D" id="3.40.50.720">
    <property type="entry name" value="NAD(P)-binding Rossmann-like Domain"/>
    <property type="match status" value="1"/>
</dbReference>
<accession>H2YXV9</accession>
<evidence type="ECO:0000256" key="3">
    <source>
        <dbReference type="ARBA" id="ARBA00023621"/>
    </source>
</evidence>
<dbReference type="Ensembl" id="ENSCSAVT00000010294.1">
    <property type="protein sequence ID" value="ENSCSAVP00000010170.1"/>
    <property type="gene ID" value="ENSCSAVG00000006001.1"/>
</dbReference>
<evidence type="ECO:0000256" key="11">
    <source>
        <dbReference type="ARBA" id="ARBA00077379"/>
    </source>
</evidence>
<keyword evidence="2" id="KW-0560">Oxidoreductase</keyword>
<reference evidence="15" key="3">
    <citation type="submission" date="2025-09" db="UniProtKB">
        <authorList>
            <consortium name="Ensembl"/>
        </authorList>
    </citation>
    <scope>IDENTIFICATION</scope>
</reference>
<evidence type="ECO:0000256" key="4">
    <source>
        <dbReference type="ARBA" id="ARBA00037929"/>
    </source>
</evidence>
<evidence type="ECO:0000313" key="16">
    <source>
        <dbReference type="Proteomes" id="UP000007875"/>
    </source>
</evidence>
<evidence type="ECO:0000313" key="15">
    <source>
        <dbReference type="Ensembl" id="ENSCSAVP00000010170.1"/>
    </source>
</evidence>
<dbReference type="AlphaFoldDB" id="H2YXV9"/>
<dbReference type="InParanoid" id="H2YXV9"/>
<dbReference type="FunFam" id="3.40.50.720:FF:000047">
    <property type="entry name" value="NADP-dependent L-serine/L-allo-threonine dehydrogenase"/>
    <property type="match status" value="1"/>
</dbReference>
<reference evidence="15" key="2">
    <citation type="submission" date="2025-08" db="UniProtKB">
        <authorList>
            <consortium name="Ensembl"/>
        </authorList>
    </citation>
    <scope>IDENTIFICATION</scope>
</reference>
<dbReference type="PRINTS" id="PR00080">
    <property type="entry name" value="SDRFAMILY"/>
</dbReference>
<evidence type="ECO:0000256" key="1">
    <source>
        <dbReference type="ARBA" id="ARBA00006484"/>
    </source>
</evidence>
<comment type="pathway">
    <text evidence="4">Steroid biosynthesis; estrogen biosynthesis.</text>
</comment>
<dbReference type="Proteomes" id="UP000007875">
    <property type="component" value="Unassembled WGS sequence"/>
</dbReference>
<evidence type="ECO:0000256" key="2">
    <source>
        <dbReference type="ARBA" id="ARBA00023002"/>
    </source>
</evidence>
<dbReference type="HOGENOM" id="CLU_010194_2_10_1"/>
<comment type="catalytic activity">
    <reaction evidence="5">
        <text>17beta-estradiol + NAD(+) = estrone + NADH + H(+)</text>
        <dbReference type="Rhea" id="RHEA:24612"/>
        <dbReference type="ChEBI" id="CHEBI:15378"/>
        <dbReference type="ChEBI" id="CHEBI:16469"/>
        <dbReference type="ChEBI" id="CHEBI:17263"/>
        <dbReference type="ChEBI" id="CHEBI:57540"/>
        <dbReference type="ChEBI" id="CHEBI:57945"/>
        <dbReference type="EC" id="1.1.1.62"/>
    </reaction>
</comment>
<dbReference type="Pfam" id="PF00106">
    <property type="entry name" value="adh_short"/>
    <property type="match status" value="1"/>
</dbReference>
<dbReference type="InterPro" id="IPR002347">
    <property type="entry name" value="SDR_fam"/>
</dbReference>